<keyword evidence="3" id="KW-1185">Reference proteome</keyword>
<dbReference type="AlphaFoldDB" id="A0AA39PL34"/>
<dbReference type="EMBL" id="JAUEPR010000005">
    <property type="protein sequence ID" value="KAK0485198.1"/>
    <property type="molecule type" value="Genomic_DNA"/>
</dbReference>
<feature type="region of interest" description="Disordered" evidence="1">
    <location>
        <begin position="144"/>
        <end position="174"/>
    </location>
</feature>
<feature type="compositionally biased region" description="Polar residues" evidence="1">
    <location>
        <begin position="11"/>
        <end position="23"/>
    </location>
</feature>
<evidence type="ECO:0000313" key="3">
    <source>
        <dbReference type="Proteomes" id="UP001175227"/>
    </source>
</evidence>
<evidence type="ECO:0000256" key="1">
    <source>
        <dbReference type="SAM" id="MobiDB-lite"/>
    </source>
</evidence>
<evidence type="ECO:0000313" key="2">
    <source>
        <dbReference type="EMBL" id="KAK0485198.1"/>
    </source>
</evidence>
<gene>
    <name evidence="2" type="ORF">IW261DRAFT_1461227</name>
</gene>
<name>A0AA39PL34_9AGAR</name>
<feature type="compositionally biased region" description="Polar residues" evidence="1">
    <location>
        <begin position="144"/>
        <end position="167"/>
    </location>
</feature>
<reference evidence="2" key="1">
    <citation type="submission" date="2023-06" db="EMBL/GenBank/DDBJ databases">
        <authorList>
            <consortium name="Lawrence Berkeley National Laboratory"/>
            <person name="Ahrendt S."/>
            <person name="Sahu N."/>
            <person name="Indic B."/>
            <person name="Wong-Bajracharya J."/>
            <person name="Merenyi Z."/>
            <person name="Ke H.-M."/>
            <person name="Monk M."/>
            <person name="Kocsube S."/>
            <person name="Drula E."/>
            <person name="Lipzen A."/>
            <person name="Balint B."/>
            <person name="Henrissat B."/>
            <person name="Andreopoulos B."/>
            <person name="Martin F.M."/>
            <person name="Harder C.B."/>
            <person name="Rigling D."/>
            <person name="Ford K.L."/>
            <person name="Foster G.D."/>
            <person name="Pangilinan J."/>
            <person name="Papanicolaou A."/>
            <person name="Barry K."/>
            <person name="LaButti K."/>
            <person name="Viragh M."/>
            <person name="Koriabine M."/>
            <person name="Yan M."/>
            <person name="Riley R."/>
            <person name="Champramary S."/>
            <person name="Plett K.L."/>
            <person name="Tsai I.J."/>
            <person name="Slot J."/>
            <person name="Sipos G."/>
            <person name="Plett J."/>
            <person name="Nagy L.G."/>
            <person name="Grigoriev I.V."/>
        </authorList>
    </citation>
    <scope>NUCLEOTIDE SEQUENCE</scope>
    <source>
        <strain evidence="2">ICMP 16352</strain>
    </source>
</reference>
<accession>A0AA39PL34</accession>
<organism evidence="2 3">
    <name type="scientific">Armillaria novae-zelandiae</name>
    <dbReference type="NCBI Taxonomy" id="153914"/>
    <lineage>
        <taxon>Eukaryota</taxon>
        <taxon>Fungi</taxon>
        <taxon>Dikarya</taxon>
        <taxon>Basidiomycota</taxon>
        <taxon>Agaricomycotina</taxon>
        <taxon>Agaricomycetes</taxon>
        <taxon>Agaricomycetidae</taxon>
        <taxon>Agaricales</taxon>
        <taxon>Marasmiineae</taxon>
        <taxon>Physalacriaceae</taxon>
        <taxon>Armillaria</taxon>
    </lineage>
</organism>
<protein>
    <submittedName>
        <fullName evidence="2">Uncharacterized protein</fullName>
    </submittedName>
</protein>
<dbReference type="Proteomes" id="UP001175227">
    <property type="component" value="Unassembled WGS sequence"/>
</dbReference>
<proteinExistence type="predicted"/>
<comment type="caution">
    <text evidence="2">The sequence shown here is derived from an EMBL/GenBank/DDBJ whole genome shotgun (WGS) entry which is preliminary data.</text>
</comment>
<sequence>MYNGYGASGPAITNNPFVTDPTNSENRFPDISGVDHTNGQYTTSWLQPGASSSYQQTGFQQQQLPQYNMGYGSPGGYLSPVSPQQTSDFGQPWMGQPGPQGSSYGYLQGQTAQSQPQAYHPAQQQLQNNPGYIAQFDPYSSVGQGWDGSTTTAANSAQTPIPTSPSKSPAGFSHPREYLRTHKAELESWDTYAWKQLLGTFDAVKDAWEARKKELQDSIGQFQVQMQYGGGGYHPAQLQQEIMRLQGLTKEADFNFDSVAASSFQMHEVFQNYRQSGDLASKRRVREACNAALSSLPDWPPQIY</sequence>
<feature type="region of interest" description="Disordered" evidence="1">
    <location>
        <begin position="1"/>
        <end position="23"/>
    </location>
</feature>